<dbReference type="RefSeq" id="XP_068361265.1">
    <property type="nucleotide sequence ID" value="XM_068503189.1"/>
</dbReference>
<protein>
    <submittedName>
        <fullName evidence="3">Myb-like DNA-binding domain containing protein</fullName>
    </submittedName>
</protein>
<name>A0A1J4K9I2_9EUKA</name>
<evidence type="ECO:0000313" key="4">
    <source>
        <dbReference type="Proteomes" id="UP000179807"/>
    </source>
</evidence>
<dbReference type="VEuPathDB" id="TrichDB:TRFO_23497"/>
<feature type="compositionally biased region" description="Basic and acidic residues" evidence="1">
    <location>
        <begin position="135"/>
        <end position="146"/>
    </location>
</feature>
<evidence type="ECO:0000313" key="3">
    <source>
        <dbReference type="EMBL" id="OHT08129.1"/>
    </source>
</evidence>
<feature type="domain" description="Myb-like" evidence="2">
    <location>
        <begin position="227"/>
        <end position="283"/>
    </location>
</feature>
<dbReference type="Pfam" id="PF00249">
    <property type="entry name" value="Myb_DNA-binding"/>
    <property type="match status" value="1"/>
</dbReference>
<dbReference type="SUPFAM" id="SSF46689">
    <property type="entry name" value="Homeodomain-like"/>
    <property type="match status" value="1"/>
</dbReference>
<sequence>MEVRLKTGNKKKVVESAPSSESDSPIEPIRINDIFKYYDFEPTSIGDKQVAEIIRQGKKNRMQTIIDRLNRSLPQIAQFFPNFSPLEYYIAFDECQNDPETLILQSTDKEFLKKIHESAIERKSLLDPKKRKKKEKELEKERMKELNEEEESGESDDNDQSPIIYSDTDFIKHKPHKRHDLSKKIDLPVPKGIDPKDWRKWSTIHQASYLAGMNNPNTYFYRNLPPGEKQKNGAWSKEEKKLFLNRLEEMREHGNTKSQWGIFSQAIPGRVGYQCANYYRKLVMDKEIEDPAYYVDEEGVLRHRKISGEPRNNSKYMPKKEKGEKPLSLYERKAKKNPFKNVIDNITKEEIKVPAMSPDGYVLDYNTWLSIIKGKLDNPYTRAHIKTKRELVILTTKNIDQYRDKIKNITFDEQQS</sequence>
<proteinExistence type="predicted"/>
<accession>A0A1J4K9I2</accession>
<feature type="region of interest" description="Disordered" evidence="1">
    <location>
        <begin position="130"/>
        <end position="164"/>
    </location>
</feature>
<dbReference type="OrthoDB" id="6781668at2759"/>
<dbReference type="Proteomes" id="UP000179807">
    <property type="component" value="Unassembled WGS sequence"/>
</dbReference>
<evidence type="ECO:0000259" key="2">
    <source>
        <dbReference type="PROSITE" id="PS50090"/>
    </source>
</evidence>
<gene>
    <name evidence="3" type="ORF">TRFO_23497</name>
</gene>
<dbReference type="CDD" id="cd00167">
    <property type="entry name" value="SANT"/>
    <property type="match status" value="1"/>
</dbReference>
<keyword evidence="4" id="KW-1185">Reference proteome</keyword>
<organism evidence="3 4">
    <name type="scientific">Tritrichomonas foetus</name>
    <dbReference type="NCBI Taxonomy" id="1144522"/>
    <lineage>
        <taxon>Eukaryota</taxon>
        <taxon>Metamonada</taxon>
        <taxon>Parabasalia</taxon>
        <taxon>Tritrichomonadida</taxon>
        <taxon>Tritrichomonadidae</taxon>
        <taxon>Tritrichomonas</taxon>
    </lineage>
</organism>
<evidence type="ECO:0000256" key="1">
    <source>
        <dbReference type="SAM" id="MobiDB-lite"/>
    </source>
</evidence>
<feature type="compositionally biased region" description="Acidic residues" evidence="1">
    <location>
        <begin position="147"/>
        <end position="159"/>
    </location>
</feature>
<comment type="caution">
    <text evidence="3">The sequence shown here is derived from an EMBL/GenBank/DDBJ whole genome shotgun (WGS) entry which is preliminary data.</text>
</comment>
<dbReference type="InterPro" id="IPR001005">
    <property type="entry name" value="SANT/Myb"/>
</dbReference>
<dbReference type="InterPro" id="IPR009057">
    <property type="entry name" value="Homeodomain-like_sf"/>
</dbReference>
<dbReference type="GO" id="GO:0003677">
    <property type="term" value="F:DNA binding"/>
    <property type="evidence" value="ECO:0007669"/>
    <property type="project" value="UniProtKB-KW"/>
</dbReference>
<dbReference type="PROSITE" id="PS50090">
    <property type="entry name" value="MYB_LIKE"/>
    <property type="match status" value="1"/>
</dbReference>
<feature type="region of interest" description="Disordered" evidence="1">
    <location>
        <begin position="1"/>
        <end position="25"/>
    </location>
</feature>
<dbReference type="EMBL" id="MLAK01000677">
    <property type="protein sequence ID" value="OHT08129.1"/>
    <property type="molecule type" value="Genomic_DNA"/>
</dbReference>
<reference evidence="3" key="1">
    <citation type="submission" date="2016-10" db="EMBL/GenBank/DDBJ databases">
        <authorList>
            <person name="Benchimol M."/>
            <person name="Almeida L.G."/>
            <person name="Vasconcelos A.T."/>
            <person name="Perreira-Neves A."/>
            <person name="Rosa I.A."/>
            <person name="Tasca T."/>
            <person name="Bogo M.R."/>
            <person name="de Souza W."/>
        </authorList>
    </citation>
    <scope>NUCLEOTIDE SEQUENCE [LARGE SCALE GENOMIC DNA]</scope>
    <source>
        <strain evidence="3">K</strain>
    </source>
</reference>
<dbReference type="GeneID" id="94837893"/>
<feature type="compositionally biased region" description="Low complexity" evidence="1">
    <location>
        <begin position="15"/>
        <end position="25"/>
    </location>
</feature>
<dbReference type="AlphaFoldDB" id="A0A1J4K9I2"/>
<dbReference type="Gene3D" id="1.10.10.60">
    <property type="entry name" value="Homeodomain-like"/>
    <property type="match status" value="1"/>
</dbReference>